<feature type="domain" description="Major facilitator superfamily (MFS) profile" evidence="6">
    <location>
        <begin position="227"/>
        <end position="441"/>
    </location>
</feature>
<organism evidence="7 8">
    <name type="scientific">Actinoplanes philippinensis</name>
    <dbReference type="NCBI Taxonomy" id="35752"/>
    <lineage>
        <taxon>Bacteria</taxon>
        <taxon>Bacillati</taxon>
        <taxon>Actinomycetota</taxon>
        <taxon>Actinomycetes</taxon>
        <taxon>Micromonosporales</taxon>
        <taxon>Micromonosporaceae</taxon>
        <taxon>Actinoplanes</taxon>
    </lineage>
</organism>
<feature type="transmembrane region" description="Helical" evidence="5">
    <location>
        <begin position="106"/>
        <end position="128"/>
    </location>
</feature>
<evidence type="ECO:0000313" key="7">
    <source>
        <dbReference type="EMBL" id="SFE89285.1"/>
    </source>
</evidence>
<dbReference type="RefSeq" id="WP_239143499.1">
    <property type="nucleotide sequence ID" value="NZ_BOMT01000032.1"/>
</dbReference>
<evidence type="ECO:0000256" key="5">
    <source>
        <dbReference type="SAM" id="Phobius"/>
    </source>
</evidence>
<feature type="transmembrane region" description="Helical" evidence="5">
    <location>
        <begin position="232"/>
        <end position="252"/>
    </location>
</feature>
<dbReference type="PANTHER" id="PTHR11328">
    <property type="entry name" value="MAJOR FACILITATOR SUPERFAMILY DOMAIN-CONTAINING PROTEIN"/>
    <property type="match status" value="1"/>
</dbReference>
<accession>A0A1I2E8W8</accession>
<dbReference type="GO" id="GO:0005886">
    <property type="term" value="C:plasma membrane"/>
    <property type="evidence" value="ECO:0007669"/>
    <property type="project" value="UniProtKB-SubCell"/>
</dbReference>
<dbReference type="EMBL" id="FONV01000004">
    <property type="protein sequence ID" value="SFE89285.1"/>
    <property type="molecule type" value="Genomic_DNA"/>
</dbReference>
<keyword evidence="4 5" id="KW-0472">Membrane</keyword>
<dbReference type="InterPro" id="IPR039672">
    <property type="entry name" value="MFS_2"/>
</dbReference>
<protein>
    <submittedName>
        <fullName evidence="7">Na+/melibiose symporter</fullName>
    </submittedName>
</protein>
<feature type="transmembrane region" description="Helical" evidence="5">
    <location>
        <begin position="149"/>
        <end position="169"/>
    </location>
</feature>
<keyword evidence="8" id="KW-1185">Reference proteome</keyword>
<keyword evidence="3 5" id="KW-1133">Transmembrane helix</keyword>
<gene>
    <name evidence="7" type="ORF">SAMN05421541_104277</name>
</gene>
<comment type="subcellular location">
    <subcellularLocation>
        <location evidence="1">Cell membrane</location>
        <topology evidence="1">Multi-pass membrane protein</topology>
    </subcellularLocation>
</comment>
<keyword evidence="2 5" id="KW-0812">Transmembrane</keyword>
<feature type="transmembrane region" description="Helical" evidence="5">
    <location>
        <begin position="264"/>
        <end position="284"/>
    </location>
</feature>
<evidence type="ECO:0000256" key="4">
    <source>
        <dbReference type="ARBA" id="ARBA00023136"/>
    </source>
</evidence>
<sequence length="441" mass="45935">MSVRRGDLVAYATGSIGMGVWVTVPWLLLLYFLTHTLGVPPALAGLTLLLPKIIDVVVHPYLGSRSDRAARRTGHRLGMLRFGLVLAVAMTGMFTVPAGLTGGGAALWVGAWFIAGNLLFACFQVPYLTTPSDLEVGYHERTRVFMVRMLLLTLGLLGAGVAAPALVAGGGRADYARMALLLSTVMVVSGLAAVTGIRRLTAHAGFRPPAGSHSTLADIAVARRDPDFRALVLSYLFTGTTTHLFLAALPFYTEHVLADPTLTAVFMGAFLGPAVIAGPVWAVVSRRIGKQRGLVVSQAVFVVGSLAPLLGYGVVPAVLVVVVLGVAFAGLQLFAFSMVPDAVAAASARGDSRAGAYTGVWTATEATGTAIGPYLYSAVLALGGFVATTDGRVVTQPGSAHTALLLGFTVVPAVLMAVGLAFQLRWTLDRPAAVVPQTLHP</sequence>
<dbReference type="PANTHER" id="PTHR11328:SF24">
    <property type="entry name" value="MAJOR FACILITATOR SUPERFAMILY (MFS) PROFILE DOMAIN-CONTAINING PROTEIN"/>
    <property type="match status" value="1"/>
</dbReference>
<feature type="transmembrane region" description="Helical" evidence="5">
    <location>
        <begin position="9"/>
        <end position="33"/>
    </location>
</feature>
<name>A0A1I2E8W8_9ACTN</name>
<feature type="transmembrane region" description="Helical" evidence="5">
    <location>
        <begin position="79"/>
        <end position="100"/>
    </location>
</feature>
<reference evidence="7 8" key="1">
    <citation type="submission" date="2016-10" db="EMBL/GenBank/DDBJ databases">
        <authorList>
            <person name="de Groot N.N."/>
        </authorList>
    </citation>
    <scope>NUCLEOTIDE SEQUENCE [LARGE SCALE GENOMIC DNA]</scope>
    <source>
        <strain evidence="7 8">DSM 43019</strain>
    </source>
</reference>
<evidence type="ECO:0000256" key="1">
    <source>
        <dbReference type="ARBA" id="ARBA00004651"/>
    </source>
</evidence>
<dbReference type="InterPro" id="IPR020846">
    <property type="entry name" value="MFS_dom"/>
</dbReference>
<dbReference type="GO" id="GO:0015293">
    <property type="term" value="F:symporter activity"/>
    <property type="evidence" value="ECO:0007669"/>
    <property type="project" value="InterPro"/>
</dbReference>
<feature type="transmembrane region" description="Helical" evidence="5">
    <location>
        <begin position="402"/>
        <end position="422"/>
    </location>
</feature>
<dbReference type="InterPro" id="IPR036259">
    <property type="entry name" value="MFS_trans_sf"/>
</dbReference>
<proteinExistence type="predicted"/>
<dbReference type="GO" id="GO:0008643">
    <property type="term" value="P:carbohydrate transport"/>
    <property type="evidence" value="ECO:0007669"/>
    <property type="project" value="InterPro"/>
</dbReference>
<dbReference type="SUPFAM" id="SSF103473">
    <property type="entry name" value="MFS general substrate transporter"/>
    <property type="match status" value="1"/>
</dbReference>
<evidence type="ECO:0000256" key="3">
    <source>
        <dbReference type="ARBA" id="ARBA00022989"/>
    </source>
</evidence>
<dbReference type="AlphaFoldDB" id="A0A1I2E8W8"/>
<dbReference type="Gene3D" id="1.20.1250.20">
    <property type="entry name" value="MFS general substrate transporter like domains"/>
    <property type="match status" value="1"/>
</dbReference>
<evidence type="ECO:0000256" key="2">
    <source>
        <dbReference type="ARBA" id="ARBA00022692"/>
    </source>
</evidence>
<evidence type="ECO:0000259" key="6">
    <source>
        <dbReference type="PROSITE" id="PS50850"/>
    </source>
</evidence>
<feature type="transmembrane region" description="Helical" evidence="5">
    <location>
        <begin position="39"/>
        <end position="58"/>
    </location>
</feature>
<feature type="transmembrane region" description="Helical" evidence="5">
    <location>
        <begin position="317"/>
        <end position="339"/>
    </location>
</feature>
<dbReference type="Pfam" id="PF13347">
    <property type="entry name" value="MFS_2"/>
    <property type="match status" value="1"/>
</dbReference>
<feature type="transmembrane region" description="Helical" evidence="5">
    <location>
        <begin position="175"/>
        <end position="197"/>
    </location>
</feature>
<evidence type="ECO:0000313" key="8">
    <source>
        <dbReference type="Proteomes" id="UP000199645"/>
    </source>
</evidence>
<dbReference type="Proteomes" id="UP000199645">
    <property type="component" value="Unassembled WGS sequence"/>
</dbReference>
<dbReference type="STRING" id="35752.SAMN05421541_104277"/>
<dbReference type="PROSITE" id="PS50850">
    <property type="entry name" value="MFS"/>
    <property type="match status" value="1"/>
</dbReference>